<dbReference type="HOGENOM" id="CLU_2779375_0_0_1"/>
<dbReference type="Gramene" id="Bo8g067130.1">
    <property type="protein sequence ID" value="Bo8g067130.1"/>
    <property type="gene ID" value="Bo8g067130"/>
</dbReference>
<proteinExistence type="predicted"/>
<dbReference type="EnsemblPlants" id="Bo8g067130.1">
    <property type="protein sequence ID" value="Bo8g067130.1"/>
    <property type="gene ID" value="Bo8g067130"/>
</dbReference>
<reference evidence="1" key="2">
    <citation type="submission" date="2015-03" db="UniProtKB">
        <authorList>
            <consortium name="EnsemblPlants"/>
        </authorList>
    </citation>
    <scope>IDENTIFICATION</scope>
</reference>
<dbReference type="AlphaFoldDB" id="A0A0D3DPZ9"/>
<evidence type="ECO:0000313" key="2">
    <source>
        <dbReference type="Proteomes" id="UP000032141"/>
    </source>
</evidence>
<sequence>MMRNSNHASSQPKVIMMNSTRACVNPTCVRTALIFGCSRTDRQTEPQDLKIQSERELLSKHIYDDDDSQ</sequence>
<reference evidence="1 2" key="1">
    <citation type="journal article" date="2014" name="Genome Biol.">
        <title>Transcriptome and methylome profiling reveals relics of genome dominance in the mesopolyploid Brassica oleracea.</title>
        <authorList>
            <person name="Parkin I.A."/>
            <person name="Koh C."/>
            <person name="Tang H."/>
            <person name="Robinson S.J."/>
            <person name="Kagale S."/>
            <person name="Clarke W.E."/>
            <person name="Town C.D."/>
            <person name="Nixon J."/>
            <person name="Krishnakumar V."/>
            <person name="Bidwell S.L."/>
            <person name="Denoeud F."/>
            <person name="Belcram H."/>
            <person name="Links M.G."/>
            <person name="Just J."/>
            <person name="Clarke C."/>
            <person name="Bender T."/>
            <person name="Huebert T."/>
            <person name="Mason A.S."/>
            <person name="Pires J.C."/>
            <person name="Barker G."/>
            <person name="Moore J."/>
            <person name="Walley P.G."/>
            <person name="Manoli S."/>
            <person name="Batley J."/>
            <person name="Edwards D."/>
            <person name="Nelson M.N."/>
            <person name="Wang X."/>
            <person name="Paterson A.H."/>
            <person name="King G."/>
            <person name="Bancroft I."/>
            <person name="Chalhoub B."/>
            <person name="Sharpe A.G."/>
        </authorList>
    </citation>
    <scope>NUCLEOTIDE SEQUENCE</scope>
    <source>
        <strain evidence="1 2">cv. TO1000</strain>
    </source>
</reference>
<accession>A0A0D3DPZ9</accession>
<evidence type="ECO:0000313" key="1">
    <source>
        <dbReference type="EnsemblPlants" id="Bo8g067130.1"/>
    </source>
</evidence>
<keyword evidence="2" id="KW-1185">Reference proteome</keyword>
<protein>
    <submittedName>
        <fullName evidence="1">Uncharacterized protein</fullName>
    </submittedName>
</protein>
<dbReference type="Proteomes" id="UP000032141">
    <property type="component" value="Chromosome C8"/>
</dbReference>
<name>A0A0D3DPZ9_BRAOL</name>
<organism evidence="1 2">
    <name type="scientific">Brassica oleracea var. oleracea</name>
    <dbReference type="NCBI Taxonomy" id="109376"/>
    <lineage>
        <taxon>Eukaryota</taxon>
        <taxon>Viridiplantae</taxon>
        <taxon>Streptophyta</taxon>
        <taxon>Embryophyta</taxon>
        <taxon>Tracheophyta</taxon>
        <taxon>Spermatophyta</taxon>
        <taxon>Magnoliopsida</taxon>
        <taxon>eudicotyledons</taxon>
        <taxon>Gunneridae</taxon>
        <taxon>Pentapetalae</taxon>
        <taxon>rosids</taxon>
        <taxon>malvids</taxon>
        <taxon>Brassicales</taxon>
        <taxon>Brassicaceae</taxon>
        <taxon>Brassiceae</taxon>
        <taxon>Brassica</taxon>
    </lineage>
</organism>